<organism evidence="1 2">
    <name type="scientific">Pseudonocardia halophobica</name>
    <dbReference type="NCBI Taxonomy" id="29401"/>
    <lineage>
        <taxon>Bacteria</taxon>
        <taxon>Bacillati</taxon>
        <taxon>Actinomycetota</taxon>
        <taxon>Actinomycetes</taxon>
        <taxon>Pseudonocardiales</taxon>
        <taxon>Pseudonocardiaceae</taxon>
        <taxon>Pseudonocardia</taxon>
    </lineage>
</organism>
<dbReference type="Proteomes" id="UP001143463">
    <property type="component" value="Unassembled WGS sequence"/>
</dbReference>
<dbReference type="EMBL" id="BSFQ01000005">
    <property type="protein sequence ID" value="GLL10615.1"/>
    <property type="molecule type" value="Genomic_DNA"/>
</dbReference>
<keyword evidence="2" id="KW-1185">Reference proteome</keyword>
<evidence type="ECO:0000313" key="1">
    <source>
        <dbReference type="EMBL" id="GLL10615.1"/>
    </source>
</evidence>
<gene>
    <name evidence="1" type="ORF">GCM10017577_17550</name>
</gene>
<name>A0A9W6NUS8_9PSEU</name>
<comment type="caution">
    <text evidence="1">The sequence shown here is derived from an EMBL/GenBank/DDBJ whole genome shotgun (WGS) entry which is preliminary data.</text>
</comment>
<proteinExistence type="predicted"/>
<evidence type="ECO:0000313" key="2">
    <source>
        <dbReference type="Proteomes" id="UP001143463"/>
    </source>
</evidence>
<protein>
    <submittedName>
        <fullName evidence="1">Uncharacterized protein</fullName>
    </submittedName>
</protein>
<dbReference type="AlphaFoldDB" id="A0A9W6NUS8"/>
<sequence length="55" mass="5781">MSPARGGFAWSVDMVPAYLGLQVSPDADIATFWGHGALDEPVRTRTTARCSGSNG</sequence>
<reference evidence="1" key="2">
    <citation type="submission" date="2023-01" db="EMBL/GenBank/DDBJ databases">
        <authorList>
            <person name="Sun Q."/>
            <person name="Evtushenko L."/>
        </authorList>
    </citation>
    <scope>NUCLEOTIDE SEQUENCE</scope>
    <source>
        <strain evidence="1">VKM Ac-1069</strain>
    </source>
</reference>
<accession>A0A9W6NUS8</accession>
<reference evidence="1" key="1">
    <citation type="journal article" date="2014" name="Int. J. Syst. Evol. Microbiol.">
        <title>Complete genome sequence of Corynebacterium casei LMG S-19264T (=DSM 44701T), isolated from a smear-ripened cheese.</title>
        <authorList>
            <consortium name="US DOE Joint Genome Institute (JGI-PGF)"/>
            <person name="Walter F."/>
            <person name="Albersmeier A."/>
            <person name="Kalinowski J."/>
            <person name="Ruckert C."/>
        </authorList>
    </citation>
    <scope>NUCLEOTIDE SEQUENCE</scope>
    <source>
        <strain evidence="1">VKM Ac-1069</strain>
    </source>
</reference>